<protein>
    <recommendedName>
        <fullName evidence="2">Smr domain-containing protein</fullName>
    </recommendedName>
</protein>
<dbReference type="InParanoid" id="A0A7J7C0J7"/>
<dbReference type="AlphaFoldDB" id="A0A7J7C0J7"/>
<feature type="region of interest" description="Disordered" evidence="1">
    <location>
        <begin position="1"/>
        <end position="55"/>
    </location>
</feature>
<dbReference type="PANTHER" id="PTHR47812:SF2">
    <property type="entry name" value="SMR (SMALL MUTS RELATED) DOMAIN-CONTAINING PROTEIN"/>
    <property type="match status" value="1"/>
</dbReference>
<accession>A0A7J7C0J7</accession>
<dbReference type="InterPro" id="IPR036063">
    <property type="entry name" value="Smr_dom_sf"/>
</dbReference>
<keyword evidence="4" id="KW-1185">Reference proteome</keyword>
<dbReference type="SMART" id="SM01162">
    <property type="entry name" value="DUF1771"/>
    <property type="match status" value="1"/>
</dbReference>
<evidence type="ECO:0000259" key="2">
    <source>
        <dbReference type="PROSITE" id="PS50828"/>
    </source>
</evidence>
<reference evidence="3 4" key="1">
    <citation type="journal article" date="2020" name="Nat. Commun.">
        <title>Genome of Tripterygium wilfordii and identification of cytochrome P450 involved in triptolide biosynthesis.</title>
        <authorList>
            <person name="Tu L."/>
            <person name="Su P."/>
            <person name="Zhang Z."/>
            <person name="Gao L."/>
            <person name="Wang J."/>
            <person name="Hu T."/>
            <person name="Zhou J."/>
            <person name="Zhang Y."/>
            <person name="Zhao Y."/>
            <person name="Liu Y."/>
            <person name="Song Y."/>
            <person name="Tong Y."/>
            <person name="Lu Y."/>
            <person name="Yang J."/>
            <person name="Xu C."/>
            <person name="Jia M."/>
            <person name="Peters R.J."/>
            <person name="Huang L."/>
            <person name="Gao W."/>
        </authorList>
    </citation>
    <scope>NUCLEOTIDE SEQUENCE [LARGE SCALE GENOMIC DNA]</scope>
    <source>
        <strain evidence="4">cv. XIE 37</strain>
        <tissue evidence="3">Leaf</tissue>
    </source>
</reference>
<dbReference type="PANTHER" id="PTHR47812">
    <property type="entry name" value="SMR (SMALL MUTS RELATED) DOMAIN-CONTAINING PROTEIN"/>
    <property type="match status" value="1"/>
</dbReference>
<comment type="caution">
    <text evidence="3">The sequence shown here is derived from an EMBL/GenBank/DDBJ whole genome shotgun (WGS) entry which is preliminary data.</text>
</comment>
<dbReference type="SMART" id="SM00463">
    <property type="entry name" value="SMR"/>
    <property type="match status" value="1"/>
</dbReference>
<dbReference type="PROSITE" id="PS50828">
    <property type="entry name" value="SMR"/>
    <property type="match status" value="1"/>
</dbReference>
<dbReference type="SUPFAM" id="SSF160443">
    <property type="entry name" value="SMR domain-like"/>
    <property type="match status" value="1"/>
</dbReference>
<organism evidence="3 4">
    <name type="scientific">Tripterygium wilfordii</name>
    <name type="common">Thunder God vine</name>
    <dbReference type="NCBI Taxonomy" id="458696"/>
    <lineage>
        <taxon>Eukaryota</taxon>
        <taxon>Viridiplantae</taxon>
        <taxon>Streptophyta</taxon>
        <taxon>Embryophyta</taxon>
        <taxon>Tracheophyta</taxon>
        <taxon>Spermatophyta</taxon>
        <taxon>Magnoliopsida</taxon>
        <taxon>eudicotyledons</taxon>
        <taxon>Gunneridae</taxon>
        <taxon>Pentapetalae</taxon>
        <taxon>rosids</taxon>
        <taxon>fabids</taxon>
        <taxon>Celastrales</taxon>
        <taxon>Celastraceae</taxon>
        <taxon>Tripterygium</taxon>
    </lineage>
</organism>
<sequence length="444" mass="49559">MSVYGGPLGTKNPRAKEKLPGWAAFDHKQRQKQDIGPEVAEDPYPPMPTTQGPIRPCKNLVKNNDFSVRPFASVLLPSVELPTLTEDKKLAGVGDSSARQRNEAVEERSQDAVFEKLKELHGWADDSLIGDVMTAVDNDFDKASILLKGMVSTAKTGESAETNKSKQQFTSDHVLSAKKTDNRVFFGETVDLADMSSILEGLGNYCEDLGYVDASGRERLSDVAAAGDILESIKWYLNNIPVEPEWKEDDVYLRHRKDALRMMRSASQHSRAATNAFIRGDHDAAQQHSSKAREKWSAAERLNAEAAKQILSIRNSQNDMWKLDLHGLHATEAVQALKERLQKIEMHTSTNRLVLPDRAKSKTSFEHASSLESFRYMAAETLGEQHTTIRKRPIYLQVITGIGNHSRGEAALPTAVRNFLNENGYRSDEPRPGVISVWPKFRHG</sequence>
<dbReference type="Gene3D" id="3.30.1370.110">
    <property type="match status" value="1"/>
</dbReference>
<evidence type="ECO:0000313" key="3">
    <source>
        <dbReference type="EMBL" id="KAF5727643.1"/>
    </source>
</evidence>
<feature type="domain" description="Smr" evidence="2">
    <location>
        <begin position="323"/>
        <end position="440"/>
    </location>
</feature>
<proteinExistence type="predicted"/>
<evidence type="ECO:0000256" key="1">
    <source>
        <dbReference type="SAM" id="MobiDB-lite"/>
    </source>
</evidence>
<feature type="compositionally biased region" description="Basic and acidic residues" evidence="1">
    <location>
        <begin position="14"/>
        <end position="35"/>
    </location>
</feature>
<name>A0A7J7C0J7_TRIWF</name>
<evidence type="ECO:0000313" key="4">
    <source>
        <dbReference type="Proteomes" id="UP000593562"/>
    </source>
</evidence>
<dbReference type="EMBL" id="JAAARO010000022">
    <property type="protein sequence ID" value="KAF5727643.1"/>
    <property type="molecule type" value="Genomic_DNA"/>
</dbReference>
<dbReference type="OrthoDB" id="3231855at2759"/>
<dbReference type="FunCoup" id="A0A7J7C0J7">
    <property type="interactions" value="2297"/>
</dbReference>
<gene>
    <name evidence="3" type="ORF">HS088_TW22G01339</name>
</gene>
<dbReference type="Pfam" id="PF08590">
    <property type="entry name" value="DUF1771"/>
    <property type="match status" value="1"/>
</dbReference>
<dbReference type="Proteomes" id="UP000593562">
    <property type="component" value="Unassembled WGS sequence"/>
</dbReference>
<dbReference type="InterPro" id="IPR013899">
    <property type="entry name" value="DUF1771"/>
</dbReference>
<dbReference type="InterPro" id="IPR002625">
    <property type="entry name" value="Smr_dom"/>
</dbReference>